<dbReference type="EMBL" id="KN822139">
    <property type="protein sequence ID" value="KIM55174.1"/>
    <property type="molecule type" value="Genomic_DNA"/>
</dbReference>
<keyword evidence="2" id="KW-1185">Reference proteome</keyword>
<proteinExistence type="predicted"/>
<dbReference type="AlphaFoldDB" id="A0A0C3DFM9"/>
<dbReference type="InParanoid" id="A0A0C3DFM9"/>
<dbReference type="HOGENOM" id="CLU_1797599_0_0_1"/>
<dbReference type="Proteomes" id="UP000053989">
    <property type="component" value="Unassembled WGS sequence"/>
</dbReference>
<evidence type="ECO:0000313" key="1">
    <source>
        <dbReference type="EMBL" id="KIM55174.1"/>
    </source>
</evidence>
<sequence>MRDSLHPTLKIEQIIIFGRHGSLFSSGPLGVSISNAIVLARLRGMCHLSSTPFVCYHSIVTMWRQGGTRWDLSSVYTIAWHFWYMHRSNDGTQIKIGRRMVDIGRSAWQIIISRDGCLSHESSIRQYVVICVYSVDMDFSFSRV</sequence>
<gene>
    <name evidence="1" type="ORF">SCLCIDRAFT_310846</name>
</gene>
<organism evidence="1 2">
    <name type="scientific">Scleroderma citrinum Foug A</name>
    <dbReference type="NCBI Taxonomy" id="1036808"/>
    <lineage>
        <taxon>Eukaryota</taxon>
        <taxon>Fungi</taxon>
        <taxon>Dikarya</taxon>
        <taxon>Basidiomycota</taxon>
        <taxon>Agaricomycotina</taxon>
        <taxon>Agaricomycetes</taxon>
        <taxon>Agaricomycetidae</taxon>
        <taxon>Boletales</taxon>
        <taxon>Sclerodermatineae</taxon>
        <taxon>Sclerodermataceae</taxon>
        <taxon>Scleroderma</taxon>
    </lineage>
</organism>
<reference evidence="1 2" key="1">
    <citation type="submission" date="2014-04" db="EMBL/GenBank/DDBJ databases">
        <authorList>
            <consortium name="DOE Joint Genome Institute"/>
            <person name="Kuo A."/>
            <person name="Kohler A."/>
            <person name="Nagy L.G."/>
            <person name="Floudas D."/>
            <person name="Copeland A."/>
            <person name="Barry K.W."/>
            <person name="Cichocki N."/>
            <person name="Veneault-Fourrey C."/>
            <person name="LaButti K."/>
            <person name="Lindquist E.A."/>
            <person name="Lipzen A."/>
            <person name="Lundell T."/>
            <person name="Morin E."/>
            <person name="Murat C."/>
            <person name="Sun H."/>
            <person name="Tunlid A."/>
            <person name="Henrissat B."/>
            <person name="Grigoriev I.V."/>
            <person name="Hibbett D.S."/>
            <person name="Martin F."/>
            <person name="Nordberg H.P."/>
            <person name="Cantor M.N."/>
            <person name="Hua S.X."/>
        </authorList>
    </citation>
    <scope>NUCLEOTIDE SEQUENCE [LARGE SCALE GENOMIC DNA]</scope>
    <source>
        <strain evidence="1 2">Foug A</strain>
    </source>
</reference>
<evidence type="ECO:0000313" key="2">
    <source>
        <dbReference type="Proteomes" id="UP000053989"/>
    </source>
</evidence>
<reference evidence="2" key="2">
    <citation type="submission" date="2015-01" db="EMBL/GenBank/DDBJ databases">
        <title>Evolutionary Origins and Diversification of the Mycorrhizal Mutualists.</title>
        <authorList>
            <consortium name="DOE Joint Genome Institute"/>
            <consortium name="Mycorrhizal Genomics Consortium"/>
            <person name="Kohler A."/>
            <person name="Kuo A."/>
            <person name="Nagy L.G."/>
            <person name="Floudas D."/>
            <person name="Copeland A."/>
            <person name="Barry K.W."/>
            <person name="Cichocki N."/>
            <person name="Veneault-Fourrey C."/>
            <person name="LaButti K."/>
            <person name="Lindquist E.A."/>
            <person name="Lipzen A."/>
            <person name="Lundell T."/>
            <person name="Morin E."/>
            <person name="Murat C."/>
            <person name="Riley R."/>
            <person name="Ohm R."/>
            <person name="Sun H."/>
            <person name="Tunlid A."/>
            <person name="Henrissat B."/>
            <person name="Grigoriev I.V."/>
            <person name="Hibbett D.S."/>
            <person name="Martin F."/>
        </authorList>
    </citation>
    <scope>NUCLEOTIDE SEQUENCE [LARGE SCALE GENOMIC DNA]</scope>
    <source>
        <strain evidence="2">Foug A</strain>
    </source>
</reference>
<accession>A0A0C3DFM9</accession>
<name>A0A0C3DFM9_9AGAM</name>
<protein>
    <submittedName>
        <fullName evidence="1">Uncharacterized protein</fullName>
    </submittedName>
</protein>